<sequence>MEEVTGTGVSIPPGRTNPALRGKQMTLTVPVGSDAGAVAVTVTGKALLAKDVLNDTLEEIPELNDVNEEMAKEKLSGAELESAALVGTVTVPKGALEEMAGEKLLGAELESAALVGIVTVPKGALEEMAEEKLSGAVLESAALVGNDALKDALEEIAKEKLVGSELTTVAVGKNDPVTEEALAGKGNPSCSGKQMTSSSPIDVPVAEAAEVVALVIVTTTLDVAVAGSETDVAKDTDTDELAEPNTSLPRIGGTAPTPTLKAAATKAYKEIIAISERQMLGIFL</sequence>
<evidence type="ECO:0000313" key="2">
    <source>
        <dbReference type="EMBL" id="KJA15447.1"/>
    </source>
</evidence>
<keyword evidence="3" id="KW-1185">Reference proteome</keyword>
<feature type="region of interest" description="Disordered" evidence="1">
    <location>
        <begin position="1"/>
        <end position="20"/>
    </location>
</feature>
<name>A0A0D2KLE0_HYPSF</name>
<dbReference type="AlphaFoldDB" id="A0A0D2KLE0"/>
<evidence type="ECO:0000256" key="1">
    <source>
        <dbReference type="SAM" id="MobiDB-lite"/>
    </source>
</evidence>
<organism evidence="2 3">
    <name type="scientific">Hypholoma sublateritium (strain FD-334 SS-4)</name>
    <dbReference type="NCBI Taxonomy" id="945553"/>
    <lineage>
        <taxon>Eukaryota</taxon>
        <taxon>Fungi</taxon>
        <taxon>Dikarya</taxon>
        <taxon>Basidiomycota</taxon>
        <taxon>Agaricomycotina</taxon>
        <taxon>Agaricomycetes</taxon>
        <taxon>Agaricomycetidae</taxon>
        <taxon>Agaricales</taxon>
        <taxon>Agaricineae</taxon>
        <taxon>Strophariaceae</taxon>
        <taxon>Hypholoma</taxon>
    </lineage>
</organism>
<reference evidence="3" key="1">
    <citation type="submission" date="2014-04" db="EMBL/GenBank/DDBJ databases">
        <title>Evolutionary Origins and Diversification of the Mycorrhizal Mutualists.</title>
        <authorList>
            <consortium name="DOE Joint Genome Institute"/>
            <consortium name="Mycorrhizal Genomics Consortium"/>
            <person name="Kohler A."/>
            <person name="Kuo A."/>
            <person name="Nagy L.G."/>
            <person name="Floudas D."/>
            <person name="Copeland A."/>
            <person name="Barry K.W."/>
            <person name="Cichocki N."/>
            <person name="Veneault-Fourrey C."/>
            <person name="LaButti K."/>
            <person name="Lindquist E.A."/>
            <person name="Lipzen A."/>
            <person name="Lundell T."/>
            <person name="Morin E."/>
            <person name="Murat C."/>
            <person name="Riley R."/>
            <person name="Ohm R."/>
            <person name="Sun H."/>
            <person name="Tunlid A."/>
            <person name="Henrissat B."/>
            <person name="Grigoriev I.V."/>
            <person name="Hibbett D.S."/>
            <person name="Martin F."/>
        </authorList>
    </citation>
    <scope>NUCLEOTIDE SEQUENCE [LARGE SCALE GENOMIC DNA]</scope>
    <source>
        <strain evidence="3">FD-334 SS-4</strain>
    </source>
</reference>
<feature type="region of interest" description="Disordered" evidence="1">
    <location>
        <begin position="234"/>
        <end position="256"/>
    </location>
</feature>
<protein>
    <submittedName>
        <fullName evidence="2">Uncharacterized protein</fullName>
    </submittedName>
</protein>
<feature type="non-terminal residue" evidence="2">
    <location>
        <position position="284"/>
    </location>
</feature>
<dbReference type="Proteomes" id="UP000054270">
    <property type="component" value="Unassembled WGS sequence"/>
</dbReference>
<evidence type="ECO:0000313" key="3">
    <source>
        <dbReference type="Proteomes" id="UP000054270"/>
    </source>
</evidence>
<gene>
    <name evidence="2" type="ORF">HYPSUDRAFT_48374</name>
</gene>
<accession>A0A0D2KLE0</accession>
<dbReference type="EMBL" id="KN817644">
    <property type="protein sequence ID" value="KJA15447.1"/>
    <property type="molecule type" value="Genomic_DNA"/>
</dbReference>
<proteinExistence type="predicted"/>